<comment type="caution">
    <text evidence="12">The sequence shown here is derived from an EMBL/GenBank/DDBJ whole genome shotgun (WGS) entry which is preliminary data.</text>
</comment>
<dbReference type="PRINTS" id="PR00219">
    <property type="entry name" value="SYNAPTOBREVN"/>
</dbReference>
<feature type="transmembrane region" description="Helical" evidence="9">
    <location>
        <begin position="196"/>
        <end position="220"/>
    </location>
</feature>
<dbReference type="GeneID" id="68109445"/>
<dbReference type="PANTHER" id="PTHR21136:SF168">
    <property type="entry name" value="VESICLE-ASSOCIATED MEMBRANE PROTEIN 9"/>
    <property type="match status" value="1"/>
</dbReference>
<dbReference type="InterPro" id="IPR051097">
    <property type="entry name" value="Synaptobrevin-like_transport"/>
</dbReference>
<dbReference type="GO" id="GO:0016020">
    <property type="term" value="C:membrane"/>
    <property type="evidence" value="ECO:0007669"/>
    <property type="project" value="InterPro"/>
</dbReference>
<dbReference type="InterPro" id="IPR001388">
    <property type="entry name" value="Synaptobrevin-like"/>
</dbReference>
<comment type="subcellular location">
    <subcellularLocation>
        <location evidence="7">Endomembrane system</location>
        <topology evidence="7">Single-pass type IV membrane protein</topology>
    </subcellularLocation>
</comment>
<evidence type="ECO:0000313" key="13">
    <source>
        <dbReference type="Proteomes" id="UP000444721"/>
    </source>
</evidence>
<dbReference type="GO" id="GO:0005737">
    <property type="term" value="C:cytoplasm"/>
    <property type="evidence" value="ECO:0007669"/>
    <property type="project" value="UniProtKB-ARBA"/>
</dbReference>
<evidence type="ECO:0000259" key="11">
    <source>
        <dbReference type="PROSITE" id="PS50892"/>
    </source>
</evidence>
<dbReference type="Proteomes" id="UP000444721">
    <property type="component" value="Unassembled WGS sequence"/>
</dbReference>
<evidence type="ECO:0000256" key="8">
    <source>
        <dbReference type="PROSITE-ProRule" id="PRU00290"/>
    </source>
</evidence>
<evidence type="ECO:0000313" key="12">
    <source>
        <dbReference type="EMBL" id="KAF0978407.1"/>
    </source>
</evidence>
<dbReference type="VEuPathDB" id="AmoebaDB:FDP41_002227"/>
<keyword evidence="5 9" id="KW-1133">Transmembrane helix</keyword>
<dbReference type="InterPro" id="IPR010908">
    <property type="entry name" value="Longin_dom"/>
</dbReference>
<dbReference type="GO" id="GO:0012505">
    <property type="term" value="C:endomembrane system"/>
    <property type="evidence" value="ECO:0007669"/>
    <property type="project" value="UniProtKB-SubCell"/>
</dbReference>
<evidence type="ECO:0000256" key="5">
    <source>
        <dbReference type="ARBA" id="ARBA00022989"/>
    </source>
</evidence>
<proteinExistence type="inferred from homology"/>
<dbReference type="VEuPathDB" id="AmoebaDB:NfTy_043240"/>
<evidence type="ECO:0000256" key="7">
    <source>
        <dbReference type="ARBA" id="ARBA00046280"/>
    </source>
</evidence>
<gene>
    <name evidence="12" type="ORF">FDP41_002227</name>
</gene>
<evidence type="ECO:0000256" key="1">
    <source>
        <dbReference type="ARBA" id="ARBA00008025"/>
    </source>
</evidence>
<dbReference type="AlphaFoldDB" id="A0A6A5BMZ4"/>
<keyword evidence="3 9" id="KW-0812">Transmembrane</keyword>
<dbReference type="InterPro" id="IPR011012">
    <property type="entry name" value="Longin-like_dom_sf"/>
</dbReference>
<dbReference type="Pfam" id="PF00957">
    <property type="entry name" value="Synaptobrevin"/>
    <property type="match status" value="1"/>
</dbReference>
<sequence>MSYGSIDEPLILHAAINVPHLGLVFHSSPKATNKQQTQAARSNFEKLVMVRSTDSSLSKQSFYDGDYMVHVLSKNGKMYLCYASKMTKLRVVYNMLDDLDMELAKIPRLANANKNDILKVLKDMVNYYNDPQNDKITKLQQQIDLNVSKMIENIDKILANRDQFDHLITQTEDLKENAGLFEKGGKKLKRNMQFRMILVITIITIICLVILGIAILLIALKIAGKI</sequence>
<keyword evidence="13" id="KW-1185">Reference proteome</keyword>
<dbReference type="GO" id="GO:0015031">
    <property type="term" value="P:protein transport"/>
    <property type="evidence" value="ECO:0007669"/>
    <property type="project" value="UniProtKB-KW"/>
</dbReference>
<keyword evidence="4" id="KW-0653">Protein transport</keyword>
<feature type="domain" description="V-SNARE coiled-coil homology" evidence="11">
    <location>
        <begin position="135"/>
        <end position="195"/>
    </location>
</feature>
<evidence type="ECO:0000256" key="9">
    <source>
        <dbReference type="SAM" id="Phobius"/>
    </source>
</evidence>
<dbReference type="EMBL" id="VFQX01000029">
    <property type="protein sequence ID" value="KAF0978407.1"/>
    <property type="molecule type" value="Genomic_DNA"/>
</dbReference>
<evidence type="ECO:0000256" key="6">
    <source>
        <dbReference type="ARBA" id="ARBA00023136"/>
    </source>
</evidence>
<protein>
    <recommendedName>
        <fullName evidence="14">V-SNARE coiled-coil homology domain-containing protein</fullName>
    </recommendedName>
</protein>
<reference evidence="12 13" key="1">
    <citation type="journal article" date="2019" name="Sci. Rep.">
        <title>Nanopore sequencing improves the draft genome of the human pathogenic amoeba Naegleria fowleri.</title>
        <authorList>
            <person name="Liechti N."/>
            <person name="Schurch N."/>
            <person name="Bruggmann R."/>
            <person name="Wittwer M."/>
        </authorList>
    </citation>
    <scope>NUCLEOTIDE SEQUENCE [LARGE SCALE GENOMIC DNA]</scope>
    <source>
        <strain evidence="12 13">ATCC 30894</strain>
    </source>
</reference>
<dbReference type="CDD" id="cd15843">
    <property type="entry name" value="R-SNARE"/>
    <property type="match status" value="1"/>
</dbReference>
<evidence type="ECO:0008006" key="14">
    <source>
        <dbReference type="Google" id="ProtNLM"/>
    </source>
</evidence>
<dbReference type="OrthoDB" id="312685at2759"/>
<name>A0A6A5BMZ4_NAEFO</name>
<organism evidence="12 13">
    <name type="scientific">Naegleria fowleri</name>
    <name type="common">Brain eating amoeba</name>
    <dbReference type="NCBI Taxonomy" id="5763"/>
    <lineage>
        <taxon>Eukaryota</taxon>
        <taxon>Discoba</taxon>
        <taxon>Heterolobosea</taxon>
        <taxon>Tetramitia</taxon>
        <taxon>Eutetramitia</taxon>
        <taxon>Vahlkampfiidae</taxon>
        <taxon>Naegleria</taxon>
    </lineage>
</organism>
<dbReference type="PROSITE" id="PS50892">
    <property type="entry name" value="V_SNARE"/>
    <property type="match status" value="1"/>
</dbReference>
<evidence type="ECO:0000259" key="10">
    <source>
        <dbReference type="PROSITE" id="PS50859"/>
    </source>
</evidence>
<comment type="similarity">
    <text evidence="1">Belongs to the synaptobrevin family.</text>
</comment>
<dbReference type="Gene3D" id="1.20.5.110">
    <property type="match status" value="1"/>
</dbReference>
<dbReference type="Gene3D" id="3.30.450.50">
    <property type="entry name" value="Longin domain"/>
    <property type="match status" value="1"/>
</dbReference>
<dbReference type="SUPFAM" id="SSF58038">
    <property type="entry name" value="SNARE fusion complex"/>
    <property type="match status" value="1"/>
</dbReference>
<dbReference type="RefSeq" id="XP_044563120.1">
    <property type="nucleotide sequence ID" value="XM_044705398.1"/>
</dbReference>
<evidence type="ECO:0000256" key="3">
    <source>
        <dbReference type="ARBA" id="ARBA00022692"/>
    </source>
</evidence>
<evidence type="ECO:0000256" key="2">
    <source>
        <dbReference type="ARBA" id="ARBA00022448"/>
    </source>
</evidence>
<dbReference type="GO" id="GO:0016192">
    <property type="term" value="P:vesicle-mediated transport"/>
    <property type="evidence" value="ECO:0007669"/>
    <property type="project" value="InterPro"/>
</dbReference>
<feature type="domain" description="Longin" evidence="10">
    <location>
        <begin position="10"/>
        <end position="105"/>
    </location>
</feature>
<keyword evidence="8" id="KW-0175">Coiled coil</keyword>
<dbReference type="PROSITE" id="PS50859">
    <property type="entry name" value="LONGIN"/>
    <property type="match status" value="1"/>
</dbReference>
<keyword evidence="2" id="KW-0813">Transport</keyword>
<dbReference type="VEuPathDB" id="AmoebaDB:NF0105410"/>
<keyword evidence="6 9" id="KW-0472">Membrane</keyword>
<evidence type="ECO:0000256" key="4">
    <source>
        <dbReference type="ARBA" id="ARBA00022927"/>
    </source>
</evidence>
<dbReference type="SUPFAM" id="SSF64356">
    <property type="entry name" value="SNARE-like"/>
    <property type="match status" value="1"/>
</dbReference>
<dbReference type="InterPro" id="IPR042855">
    <property type="entry name" value="V_SNARE_CC"/>
</dbReference>
<dbReference type="PANTHER" id="PTHR21136">
    <property type="entry name" value="SNARE PROTEINS"/>
    <property type="match status" value="1"/>
</dbReference>
<accession>A0A6A5BMZ4</accession>